<evidence type="ECO:0000256" key="1">
    <source>
        <dbReference type="SAM" id="Coils"/>
    </source>
</evidence>
<protein>
    <submittedName>
        <fullName evidence="2">Uncharacterized protein</fullName>
    </submittedName>
</protein>
<evidence type="ECO:0000313" key="3">
    <source>
        <dbReference type="Proteomes" id="UP000821853"/>
    </source>
</evidence>
<sequence>MKVDLAFQLFGDQVIKGIFLHKEKINSVYRTVQPTEEFLLRFNRLIRVMTSRTSDTALRPKRGNQQFLEEFLNHLDAWEECTKTIGVKRVKQKLKLAHEVSGDADIFDATAVELAPSRPSQRIRTTAKCHQHPLKRFSGKTRQAACDNDHPHMPTFLQLYRMLSAYSLLAPPLFENREVIGEKPALGLSKFHKTFQKADSDSWHLEQLKANGPSGAKCVHEAIVEELKRKLDLQQKQTKKLEKQLEAVLGNKLPHLAPDQAMNAGHPDPRGNRWSDKTVQKALHVALEGDSVDGTFLKHLVFQAIKKSEAAGCHVDAVISDMGSGNKALWKCCGISATRAAEPVLTATGSATSLPMLPPVLKNVRGHLVKGQTISLSKETVDKYKLPTEKVSVEHIKRLVEEDQKRDLKLAPHLKAAYLELNHFDKMSVSSAVVVLNHSVGAAMQVLVKMELLPVDAVTTALVYADDVPLHWHGNEPIQGDLAQRSCSVS</sequence>
<reference evidence="2 3" key="1">
    <citation type="journal article" date="2020" name="Cell">
        <title>Large-Scale Comparative Analyses of Tick Genomes Elucidate Their Genetic Diversity and Vector Capacities.</title>
        <authorList>
            <consortium name="Tick Genome and Microbiome Consortium (TIGMIC)"/>
            <person name="Jia N."/>
            <person name="Wang J."/>
            <person name="Shi W."/>
            <person name="Du L."/>
            <person name="Sun Y."/>
            <person name="Zhan W."/>
            <person name="Jiang J.F."/>
            <person name="Wang Q."/>
            <person name="Zhang B."/>
            <person name="Ji P."/>
            <person name="Bell-Sakyi L."/>
            <person name="Cui X.M."/>
            <person name="Yuan T.T."/>
            <person name="Jiang B.G."/>
            <person name="Yang W.F."/>
            <person name="Lam T.T."/>
            <person name="Chang Q.C."/>
            <person name="Ding S.J."/>
            <person name="Wang X.J."/>
            <person name="Zhu J.G."/>
            <person name="Ruan X.D."/>
            <person name="Zhao L."/>
            <person name="Wei J.T."/>
            <person name="Ye R.Z."/>
            <person name="Que T.C."/>
            <person name="Du C.H."/>
            <person name="Zhou Y.H."/>
            <person name="Cheng J.X."/>
            <person name="Dai P.F."/>
            <person name="Guo W.B."/>
            <person name="Han X.H."/>
            <person name="Huang E.J."/>
            <person name="Li L.F."/>
            <person name="Wei W."/>
            <person name="Gao Y.C."/>
            <person name="Liu J.Z."/>
            <person name="Shao H.Z."/>
            <person name="Wang X."/>
            <person name="Wang C.C."/>
            <person name="Yang T.C."/>
            <person name="Huo Q.B."/>
            <person name="Li W."/>
            <person name="Chen H.Y."/>
            <person name="Chen S.E."/>
            <person name="Zhou L.G."/>
            <person name="Ni X.B."/>
            <person name="Tian J.H."/>
            <person name="Sheng Y."/>
            <person name="Liu T."/>
            <person name="Pan Y.S."/>
            <person name="Xia L.Y."/>
            <person name="Li J."/>
            <person name="Zhao F."/>
            <person name="Cao W.C."/>
        </authorList>
    </citation>
    <scope>NUCLEOTIDE SEQUENCE [LARGE SCALE GENOMIC DNA]</scope>
    <source>
        <strain evidence="2">HaeL-2018</strain>
    </source>
</reference>
<keyword evidence="1" id="KW-0175">Coiled coil</keyword>
<keyword evidence="3" id="KW-1185">Reference proteome</keyword>
<accession>A0A9J6GJ45</accession>
<dbReference type="OrthoDB" id="6505335at2759"/>
<dbReference type="VEuPathDB" id="VectorBase:HLOH_061566"/>
<organism evidence="2 3">
    <name type="scientific">Haemaphysalis longicornis</name>
    <name type="common">Bush tick</name>
    <dbReference type="NCBI Taxonomy" id="44386"/>
    <lineage>
        <taxon>Eukaryota</taxon>
        <taxon>Metazoa</taxon>
        <taxon>Ecdysozoa</taxon>
        <taxon>Arthropoda</taxon>
        <taxon>Chelicerata</taxon>
        <taxon>Arachnida</taxon>
        <taxon>Acari</taxon>
        <taxon>Parasitiformes</taxon>
        <taxon>Ixodida</taxon>
        <taxon>Ixodoidea</taxon>
        <taxon>Ixodidae</taxon>
        <taxon>Haemaphysalinae</taxon>
        <taxon>Haemaphysalis</taxon>
    </lineage>
</organism>
<proteinExistence type="predicted"/>
<dbReference type="AlphaFoldDB" id="A0A9J6GJ45"/>
<dbReference type="EMBL" id="JABSTR010000008">
    <property type="protein sequence ID" value="KAH9378510.1"/>
    <property type="molecule type" value="Genomic_DNA"/>
</dbReference>
<gene>
    <name evidence="2" type="ORF">HPB48_016225</name>
</gene>
<evidence type="ECO:0000313" key="2">
    <source>
        <dbReference type="EMBL" id="KAH9378510.1"/>
    </source>
</evidence>
<feature type="coiled-coil region" evidence="1">
    <location>
        <begin position="224"/>
        <end position="251"/>
    </location>
</feature>
<comment type="caution">
    <text evidence="2">The sequence shown here is derived from an EMBL/GenBank/DDBJ whole genome shotgun (WGS) entry which is preliminary data.</text>
</comment>
<name>A0A9J6GJ45_HAELO</name>
<dbReference type="Proteomes" id="UP000821853">
    <property type="component" value="Unassembled WGS sequence"/>
</dbReference>